<dbReference type="RefSeq" id="WP_183641440.1">
    <property type="nucleotide sequence ID" value="NZ_JACHBL010000001.1"/>
</dbReference>
<dbReference type="InterPro" id="IPR050109">
    <property type="entry name" value="HTH-type_TetR-like_transc_reg"/>
</dbReference>
<feature type="DNA-binding region" description="H-T-H motif" evidence="2">
    <location>
        <begin position="37"/>
        <end position="56"/>
    </location>
</feature>
<comment type="caution">
    <text evidence="4">The sequence shown here is derived from an EMBL/GenBank/DDBJ whole genome shotgun (WGS) entry which is preliminary data.</text>
</comment>
<name>A0A7W9DBN8_9MICC</name>
<dbReference type="PROSITE" id="PS50977">
    <property type="entry name" value="HTH_TETR_2"/>
    <property type="match status" value="1"/>
</dbReference>
<feature type="domain" description="HTH tetR-type" evidence="3">
    <location>
        <begin position="14"/>
        <end position="74"/>
    </location>
</feature>
<dbReference type="Pfam" id="PF00440">
    <property type="entry name" value="TetR_N"/>
    <property type="match status" value="1"/>
</dbReference>
<dbReference type="SUPFAM" id="SSF48498">
    <property type="entry name" value="Tetracyclin repressor-like, C-terminal domain"/>
    <property type="match status" value="1"/>
</dbReference>
<protein>
    <submittedName>
        <fullName evidence="4">AcrR family transcriptional regulator</fullName>
    </submittedName>
</protein>
<dbReference type="GO" id="GO:0003700">
    <property type="term" value="F:DNA-binding transcription factor activity"/>
    <property type="evidence" value="ECO:0007669"/>
    <property type="project" value="TreeGrafter"/>
</dbReference>
<accession>A0A7W9DBN8</accession>
<dbReference type="PRINTS" id="PR00455">
    <property type="entry name" value="HTHTETR"/>
</dbReference>
<dbReference type="PANTHER" id="PTHR30055:SF237">
    <property type="entry name" value="TRANSCRIPTIONAL REPRESSOR MCE3R"/>
    <property type="match status" value="1"/>
</dbReference>
<evidence type="ECO:0000256" key="2">
    <source>
        <dbReference type="PROSITE-ProRule" id="PRU00335"/>
    </source>
</evidence>
<dbReference type="InterPro" id="IPR009057">
    <property type="entry name" value="Homeodomain-like_sf"/>
</dbReference>
<dbReference type="InterPro" id="IPR036271">
    <property type="entry name" value="Tet_transcr_reg_TetR-rel_C_sf"/>
</dbReference>
<reference evidence="4 5" key="1">
    <citation type="submission" date="2020-08" db="EMBL/GenBank/DDBJ databases">
        <title>Sequencing the genomes of 1000 actinobacteria strains.</title>
        <authorList>
            <person name="Klenk H.-P."/>
        </authorList>
    </citation>
    <scope>NUCLEOTIDE SEQUENCE [LARGE SCALE GENOMIC DNA]</scope>
    <source>
        <strain evidence="4 5">DSM 23694</strain>
    </source>
</reference>
<keyword evidence="1 2" id="KW-0238">DNA-binding</keyword>
<dbReference type="GO" id="GO:0000976">
    <property type="term" value="F:transcription cis-regulatory region binding"/>
    <property type="evidence" value="ECO:0007669"/>
    <property type="project" value="TreeGrafter"/>
</dbReference>
<dbReference type="EMBL" id="JACHBL010000001">
    <property type="protein sequence ID" value="MBB5598087.1"/>
    <property type="molecule type" value="Genomic_DNA"/>
</dbReference>
<evidence type="ECO:0000259" key="3">
    <source>
        <dbReference type="PROSITE" id="PS50977"/>
    </source>
</evidence>
<evidence type="ECO:0000256" key="1">
    <source>
        <dbReference type="ARBA" id="ARBA00023125"/>
    </source>
</evidence>
<dbReference type="Gene3D" id="1.10.357.10">
    <property type="entry name" value="Tetracycline Repressor, domain 2"/>
    <property type="match status" value="1"/>
</dbReference>
<dbReference type="InterPro" id="IPR041490">
    <property type="entry name" value="KstR2_TetR_C"/>
</dbReference>
<evidence type="ECO:0000313" key="5">
    <source>
        <dbReference type="Proteomes" id="UP000523863"/>
    </source>
</evidence>
<proteinExistence type="predicted"/>
<dbReference type="Gene3D" id="1.10.10.60">
    <property type="entry name" value="Homeodomain-like"/>
    <property type="match status" value="1"/>
</dbReference>
<dbReference type="AlphaFoldDB" id="A0A7W9DBN8"/>
<dbReference type="PROSITE" id="PS01081">
    <property type="entry name" value="HTH_TETR_1"/>
    <property type="match status" value="1"/>
</dbReference>
<dbReference type="InterPro" id="IPR001647">
    <property type="entry name" value="HTH_TetR"/>
</dbReference>
<evidence type="ECO:0000313" key="4">
    <source>
        <dbReference type="EMBL" id="MBB5598087.1"/>
    </source>
</evidence>
<organism evidence="4 5">
    <name type="scientific">Neomicrococcus lactis</name>
    <dbReference type="NCBI Taxonomy" id="732241"/>
    <lineage>
        <taxon>Bacteria</taxon>
        <taxon>Bacillati</taxon>
        <taxon>Actinomycetota</taxon>
        <taxon>Actinomycetes</taxon>
        <taxon>Micrococcales</taxon>
        <taxon>Micrococcaceae</taxon>
        <taxon>Neomicrococcus</taxon>
    </lineage>
</organism>
<dbReference type="Proteomes" id="UP000523863">
    <property type="component" value="Unassembled WGS sequence"/>
</dbReference>
<gene>
    <name evidence="4" type="ORF">BKA12_001167</name>
</gene>
<dbReference type="InterPro" id="IPR023772">
    <property type="entry name" value="DNA-bd_HTH_TetR-type_CS"/>
</dbReference>
<sequence length="199" mass="21819">MSDTPVTKRGTAKLERRTELLRAAGELFGRSGFANVSLEDLGKEVGISGPAVYRHFPNKSAVLATLLIDVSVHLLEGGQKVSESGKPPTETLEDLVAFHADFAFSSPEVIRIQDREWRNLEPADLERVRDLQLRYISLWADQLEKLHPNETASDARFRARSVFGLLNSTPHTVGGTETKVSARKKLLSSLALAALTADA</sequence>
<keyword evidence="5" id="KW-1185">Reference proteome</keyword>
<dbReference type="PANTHER" id="PTHR30055">
    <property type="entry name" value="HTH-TYPE TRANSCRIPTIONAL REGULATOR RUTR"/>
    <property type="match status" value="1"/>
</dbReference>
<dbReference type="SUPFAM" id="SSF46689">
    <property type="entry name" value="Homeodomain-like"/>
    <property type="match status" value="1"/>
</dbReference>
<dbReference type="Pfam" id="PF17932">
    <property type="entry name" value="TetR_C_24"/>
    <property type="match status" value="1"/>
</dbReference>